<keyword evidence="1" id="KW-0547">Nucleotide-binding</keyword>
<accession>A0A0C4Y482</accession>
<dbReference type="GO" id="GO:0043758">
    <property type="term" value="F:acetate-CoA ligase (ADP-forming) activity"/>
    <property type="evidence" value="ECO:0007669"/>
    <property type="project" value="InterPro"/>
</dbReference>
<dbReference type="SUPFAM" id="SSF56059">
    <property type="entry name" value="Glutathione synthetase ATP-binding domain-like"/>
    <property type="match status" value="1"/>
</dbReference>
<dbReference type="InterPro" id="IPR003781">
    <property type="entry name" value="CoA-bd"/>
</dbReference>
<dbReference type="Gene3D" id="3.40.50.720">
    <property type="entry name" value="NAD(P)-binding Rossmann-like Domain"/>
    <property type="match status" value="1"/>
</dbReference>
<dbReference type="Pfam" id="PF19045">
    <property type="entry name" value="Ligase_CoA_2"/>
    <property type="match status" value="1"/>
</dbReference>
<evidence type="ECO:0000313" key="3">
    <source>
        <dbReference type="EMBL" id="AJG17685.1"/>
    </source>
</evidence>
<dbReference type="GO" id="GO:0016740">
    <property type="term" value="F:transferase activity"/>
    <property type="evidence" value="ECO:0007669"/>
    <property type="project" value="UniProtKB-KW"/>
</dbReference>
<dbReference type="PANTHER" id="PTHR42793">
    <property type="entry name" value="COA BINDING DOMAIN CONTAINING PROTEIN"/>
    <property type="match status" value="1"/>
</dbReference>
<dbReference type="EMBL" id="CP010536">
    <property type="protein sequence ID" value="AJG17685.1"/>
    <property type="molecule type" value="Genomic_DNA"/>
</dbReference>
<dbReference type="Pfam" id="PF13607">
    <property type="entry name" value="Succ_CoA_lig"/>
    <property type="match status" value="1"/>
</dbReference>
<dbReference type="InterPro" id="IPR016102">
    <property type="entry name" value="Succinyl-CoA_synth-like"/>
</dbReference>
<evidence type="ECO:0000256" key="1">
    <source>
        <dbReference type="PROSITE-ProRule" id="PRU00409"/>
    </source>
</evidence>
<dbReference type="GO" id="GO:0046872">
    <property type="term" value="F:metal ion binding"/>
    <property type="evidence" value="ECO:0007669"/>
    <property type="project" value="InterPro"/>
</dbReference>
<dbReference type="Gene3D" id="3.30.1490.20">
    <property type="entry name" value="ATP-grasp fold, A domain"/>
    <property type="match status" value="1"/>
</dbReference>
<dbReference type="RefSeq" id="WP_043343143.1">
    <property type="nucleotide sequence ID" value="NZ_CP010536.1"/>
</dbReference>
<gene>
    <name evidence="3" type="ORF">RR42_m0270</name>
</gene>
<dbReference type="InterPro" id="IPR032875">
    <property type="entry name" value="Succ_CoA_lig_flav_dom"/>
</dbReference>
<dbReference type="Proteomes" id="UP000031843">
    <property type="component" value="Chromosome main"/>
</dbReference>
<dbReference type="STRING" id="68895.RR42_m0270"/>
<dbReference type="Gene3D" id="3.30.470.20">
    <property type="entry name" value="ATP-grasp fold, B domain"/>
    <property type="match status" value="1"/>
</dbReference>
<dbReference type="PANTHER" id="PTHR42793:SF4">
    <property type="entry name" value="BLL6376 PROTEIN"/>
    <property type="match status" value="1"/>
</dbReference>
<keyword evidence="1" id="KW-0067">ATP-binding</keyword>
<sequence>MSDNILELLAPRSVAILGASDNPIKAGGRPIDYMRRYGFAGHVYPVNPKRAQIQGLQAYPELAALPDAPDVVVVSVAGPEVEQAIDQCLAVKARAAVIYSSGFAELGEAGAAQQRRLVERARAGGLRLFGPNTQGVANFRDGAILHFSTMINEEAGQDGPVAIVSQSGAGSSIVYGGLRRKGIGVRYMVATGNEADITAAEVLRAVAADPDIRVLLLYIESLKDPAVLAQAARVAHQRDIPILTVKAGRTQAGQLTASSHTGALAGEDTLADAFLRQHGIQRVADFRELVEYSQVFIGGQRPRGRKVVAISNSGATCVLAADAAEDQGLALCQFEGDGQAALKAVLPSFVSARNPIDMTTALLGQPHIYGQTLEVVAAQRQADMICVGFPIGGEGYDFADFSAQTGRFALASGVPVAVSANQEWVAQAFRAQGVPVFDSERAAMRALGMLARHVDVNAAALAEPAALPPVFAKDEAGDSVSLDEVASLAALAQAGLPVVQHRLCRSADDVRHALRELGAPVVAKGVSSDITHKSELGLVRLGLADEAQALAAFHDLDRVLRGLSASQGIQYGGVLLARQQRGAFELAVGAHIDDVYGPVVMVGQGGVLVEAIDDVQFLVAPFNATQAREAIGRLRIARAFGALRGMEAVDVDALAQMLVRLGDWMVQAQGQVRSVDANPVMVSRAGVAPVLVDAVVIRAGETS</sequence>
<evidence type="ECO:0000259" key="2">
    <source>
        <dbReference type="PROSITE" id="PS50975"/>
    </source>
</evidence>
<feature type="domain" description="ATP-grasp" evidence="2">
    <location>
        <begin position="488"/>
        <end position="524"/>
    </location>
</feature>
<name>A0A0C4Y482_9BURK</name>
<proteinExistence type="predicted"/>
<dbReference type="SUPFAM" id="SSF51735">
    <property type="entry name" value="NAD(P)-binding Rossmann-fold domains"/>
    <property type="match status" value="1"/>
</dbReference>
<dbReference type="Pfam" id="PF13380">
    <property type="entry name" value="CoA_binding_2"/>
    <property type="match status" value="1"/>
</dbReference>
<organism evidence="3 4">
    <name type="scientific">Cupriavidus basilensis</name>
    <dbReference type="NCBI Taxonomy" id="68895"/>
    <lineage>
        <taxon>Bacteria</taxon>
        <taxon>Pseudomonadati</taxon>
        <taxon>Pseudomonadota</taxon>
        <taxon>Betaproteobacteria</taxon>
        <taxon>Burkholderiales</taxon>
        <taxon>Burkholderiaceae</taxon>
        <taxon>Cupriavidus</taxon>
    </lineage>
</organism>
<dbReference type="PROSITE" id="PS50975">
    <property type="entry name" value="ATP_GRASP"/>
    <property type="match status" value="1"/>
</dbReference>
<dbReference type="Gene3D" id="3.40.50.261">
    <property type="entry name" value="Succinyl-CoA synthetase domains"/>
    <property type="match status" value="2"/>
</dbReference>
<dbReference type="AlphaFoldDB" id="A0A0C4Y482"/>
<dbReference type="SMART" id="SM00881">
    <property type="entry name" value="CoA_binding"/>
    <property type="match status" value="1"/>
</dbReference>
<dbReference type="Pfam" id="PF13549">
    <property type="entry name" value="ATP-grasp_5"/>
    <property type="match status" value="1"/>
</dbReference>
<protein>
    <submittedName>
        <fullName evidence="3">Protein acetyltransferase</fullName>
    </submittedName>
</protein>
<keyword evidence="4" id="KW-1185">Reference proteome</keyword>
<dbReference type="GO" id="GO:0005524">
    <property type="term" value="F:ATP binding"/>
    <property type="evidence" value="ECO:0007669"/>
    <property type="project" value="UniProtKB-UniRule"/>
</dbReference>
<keyword evidence="3" id="KW-0808">Transferase</keyword>
<dbReference type="KEGG" id="cbw:RR42_m0270"/>
<dbReference type="InterPro" id="IPR011761">
    <property type="entry name" value="ATP-grasp"/>
</dbReference>
<evidence type="ECO:0000313" key="4">
    <source>
        <dbReference type="Proteomes" id="UP000031843"/>
    </source>
</evidence>
<dbReference type="InterPro" id="IPR043938">
    <property type="entry name" value="Ligase_CoA_dom"/>
</dbReference>
<dbReference type="InterPro" id="IPR013815">
    <property type="entry name" value="ATP_grasp_subdomain_1"/>
</dbReference>
<dbReference type="SUPFAM" id="SSF52210">
    <property type="entry name" value="Succinyl-CoA synthetase domains"/>
    <property type="match status" value="2"/>
</dbReference>
<dbReference type="OrthoDB" id="9807426at2"/>
<dbReference type="InterPro" id="IPR036291">
    <property type="entry name" value="NAD(P)-bd_dom_sf"/>
</dbReference>
<reference evidence="3 4" key="1">
    <citation type="journal article" date="2015" name="Genome Announc.">
        <title>Complete Genome Sequence of Cupriavidus basilensis 4G11, Isolated from the Oak Ridge Field Research Center Site.</title>
        <authorList>
            <person name="Ray J."/>
            <person name="Waters R.J."/>
            <person name="Skerker J.M."/>
            <person name="Kuehl J.V."/>
            <person name="Price M.N."/>
            <person name="Huang J."/>
            <person name="Chakraborty R."/>
            <person name="Arkin A.P."/>
            <person name="Deutschbauer A."/>
        </authorList>
    </citation>
    <scope>NUCLEOTIDE SEQUENCE [LARGE SCALE GENOMIC DNA]</scope>
    <source>
        <strain evidence="3">4G11</strain>
    </source>
</reference>